<gene>
    <name evidence="12" type="ORF">RSO01_13110</name>
</gene>
<dbReference type="InterPro" id="IPR000531">
    <property type="entry name" value="Beta-barrel_TonB"/>
</dbReference>
<feature type="chain" id="PRO_5021867791" evidence="9">
    <location>
        <begin position="27"/>
        <end position="702"/>
    </location>
</feature>
<evidence type="ECO:0000313" key="12">
    <source>
        <dbReference type="EMBL" id="GEP54145.1"/>
    </source>
</evidence>
<evidence type="ECO:0000256" key="1">
    <source>
        <dbReference type="ARBA" id="ARBA00004571"/>
    </source>
</evidence>
<evidence type="ECO:0000256" key="4">
    <source>
        <dbReference type="ARBA" id="ARBA00022692"/>
    </source>
</evidence>
<feature type="signal peptide" evidence="9">
    <location>
        <begin position="1"/>
        <end position="26"/>
    </location>
</feature>
<sequence>MHYFPLVHTKPLLCTLLLVAGGAAEAQIQNQSPDPFGPGTGASTVLPAVTVTAPRSLESEPTDAASEKRISGETLNTRPVPRPGEILEAAPGLIVTQHSGEGKANQYFLRGMNLDHGTDLAIWLDGMPINMRTHGHGQGYADVNFLIPELLEQMIVKKGPYWAEESDFASAGSLRLAYASRLETNVVSATGGSFGYWRGLAAGSMAVGPGFLTAAGEVVFYDGPWQASDALRKFNAFLRYSEGTRDNGLAITALAYTNSWHSTDQIPVRAVSDGSLSRFGAVDQTDGGNTQRYSLSMRWSRTDDRGASLVEAYGIYSTLNLFNNFTYFLDNPDLGDQFQQVDKRKILGLNASQALRHKLAGFLSETTVGTQIRYDDIGVGLFNTFQRTAYNTVRYDQVSESSVGLYLKNTTAWTDWLKVTLGVRGDLFMASVDSTTLAANSGYASAFLASPKAGVVFGPFEKTEFYLNGGFGYHSNDARGATITVNPADPTQPIAAVPLLVQSKGAEIGVRSQAIKGWDTSLAVFLLDFNSELVFLGDAGTTEASRPSRRIGVEWTNSYRPTSWASFDLDLAFTRARFSDYSPEGNFIPGAPDFAGSGGITLGADTGWFGALRVRSLGPRPLTTDGSVWTSFTTTLNGRLGYIFDNGIKLNLDVFNILNTQASQIDYFYTSRLPGEPAEGVADLHFHPVEPTAFRLTLAKAF</sequence>
<dbReference type="EMBL" id="BKAJ01000023">
    <property type="protein sequence ID" value="GEP54145.1"/>
    <property type="molecule type" value="Genomic_DNA"/>
</dbReference>
<keyword evidence="3" id="KW-1134">Transmembrane beta strand</keyword>
<dbReference type="PANTHER" id="PTHR30069:SF36">
    <property type="entry name" value="BLL6948 PROTEIN"/>
    <property type="match status" value="1"/>
</dbReference>
<keyword evidence="6 8" id="KW-0472">Membrane</keyword>
<keyword evidence="2" id="KW-0813">Transport</keyword>
<keyword evidence="4" id="KW-0812">Transmembrane</keyword>
<keyword evidence="13" id="KW-1185">Reference proteome</keyword>
<protein>
    <submittedName>
        <fullName evidence="12">TonB-dependent receptor</fullName>
    </submittedName>
</protein>
<feature type="domain" description="TonB-dependent receptor plug" evidence="11">
    <location>
        <begin position="66"/>
        <end position="172"/>
    </location>
</feature>
<dbReference type="SUPFAM" id="SSF56935">
    <property type="entry name" value="Porins"/>
    <property type="match status" value="1"/>
</dbReference>
<dbReference type="Gene3D" id="2.170.130.10">
    <property type="entry name" value="TonB-dependent receptor, plug domain"/>
    <property type="match status" value="1"/>
</dbReference>
<evidence type="ECO:0000256" key="9">
    <source>
        <dbReference type="SAM" id="SignalP"/>
    </source>
</evidence>
<dbReference type="InterPro" id="IPR012910">
    <property type="entry name" value="Plug_dom"/>
</dbReference>
<dbReference type="InterPro" id="IPR036942">
    <property type="entry name" value="Beta-barrel_TonB_sf"/>
</dbReference>
<keyword evidence="7" id="KW-0998">Cell outer membrane</keyword>
<dbReference type="InterPro" id="IPR037066">
    <property type="entry name" value="Plug_dom_sf"/>
</dbReference>
<comment type="similarity">
    <text evidence="8">Belongs to the TonB-dependent receptor family.</text>
</comment>
<name>A0A512N5A1_9HYPH</name>
<dbReference type="GO" id="GO:0015344">
    <property type="term" value="F:siderophore uptake transmembrane transporter activity"/>
    <property type="evidence" value="ECO:0007669"/>
    <property type="project" value="TreeGrafter"/>
</dbReference>
<feature type="domain" description="TonB-dependent receptor-like beta-barrel" evidence="10">
    <location>
        <begin position="238"/>
        <end position="657"/>
    </location>
</feature>
<proteinExistence type="inferred from homology"/>
<evidence type="ECO:0000256" key="2">
    <source>
        <dbReference type="ARBA" id="ARBA00022448"/>
    </source>
</evidence>
<dbReference type="Pfam" id="PF07715">
    <property type="entry name" value="Plug"/>
    <property type="match status" value="1"/>
</dbReference>
<dbReference type="GO" id="GO:0044718">
    <property type="term" value="P:siderophore transmembrane transport"/>
    <property type="evidence" value="ECO:0007669"/>
    <property type="project" value="TreeGrafter"/>
</dbReference>
<keyword evidence="9" id="KW-0732">Signal</keyword>
<accession>A0A512N5A1</accession>
<evidence type="ECO:0000256" key="8">
    <source>
        <dbReference type="RuleBase" id="RU003357"/>
    </source>
</evidence>
<evidence type="ECO:0000313" key="13">
    <source>
        <dbReference type="Proteomes" id="UP000321058"/>
    </source>
</evidence>
<evidence type="ECO:0000256" key="7">
    <source>
        <dbReference type="ARBA" id="ARBA00023237"/>
    </source>
</evidence>
<dbReference type="PANTHER" id="PTHR30069">
    <property type="entry name" value="TONB-DEPENDENT OUTER MEMBRANE RECEPTOR"/>
    <property type="match status" value="1"/>
</dbReference>
<comment type="subcellular location">
    <subcellularLocation>
        <location evidence="1">Cell outer membrane</location>
        <topology evidence="1">Multi-pass membrane protein</topology>
    </subcellularLocation>
</comment>
<reference evidence="12 13" key="1">
    <citation type="submission" date="2019-07" db="EMBL/GenBank/DDBJ databases">
        <title>Whole genome shotgun sequence of Reyranella soli NBRC 108950.</title>
        <authorList>
            <person name="Hosoyama A."/>
            <person name="Uohara A."/>
            <person name="Ohji S."/>
            <person name="Ichikawa N."/>
        </authorList>
    </citation>
    <scope>NUCLEOTIDE SEQUENCE [LARGE SCALE GENOMIC DNA]</scope>
    <source>
        <strain evidence="12 13">NBRC 108950</strain>
    </source>
</reference>
<organism evidence="12 13">
    <name type="scientific">Reyranella soli</name>
    <dbReference type="NCBI Taxonomy" id="1230389"/>
    <lineage>
        <taxon>Bacteria</taxon>
        <taxon>Pseudomonadati</taxon>
        <taxon>Pseudomonadota</taxon>
        <taxon>Alphaproteobacteria</taxon>
        <taxon>Hyphomicrobiales</taxon>
        <taxon>Reyranellaceae</taxon>
        <taxon>Reyranella</taxon>
    </lineage>
</organism>
<evidence type="ECO:0000256" key="3">
    <source>
        <dbReference type="ARBA" id="ARBA00022452"/>
    </source>
</evidence>
<dbReference type="Pfam" id="PF00593">
    <property type="entry name" value="TonB_dep_Rec_b-barrel"/>
    <property type="match status" value="1"/>
</dbReference>
<dbReference type="InterPro" id="IPR039426">
    <property type="entry name" value="TonB-dep_rcpt-like"/>
</dbReference>
<evidence type="ECO:0000259" key="11">
    <source>
        <dbReference type="Pfam" id="PF07715"/>
    </source>
</evidence>
<dbReference type="Gene3D" id="2.40.170.20">
    <property type="entry name" value="TonB-dependent receptor, beta-barrel domain"/>
    <property type="match status" value="1"/>
</dbReference>
<dbReference type="AlphaFoldDB" id="A0A512N5A1"/>
<evidence type="ECO:0000256" key="5">
    <source>
        <dbReference type="ARBA" id="ARBA00023077"/>
    </source>
</evidence>
<keyword evidence="5 8" id="KW-0798">TonB box</keyword>
<dbReference type="GO" id="GO:0009279">
    <property type="term" value="C:cell outer membrane"/>
    <property type="evidence" value="ECO:0007669"/>
    <property type="project" value="UniProtKB-SubCell"/>
</dbReference>
<evidence type="ECO:0000256" key="6">
    <source>
        <dbReference type="ARBA" id="ARBA00023136"/>
    </source>
</evidence>
<dbReference type="Proteomes" id="UP000321058">
    <property type="component" value="Unassembled WGS sequence"/>
</dbReference>
<evidence type="ECO:0000259" key="10">
    <source>
        <dbReference type="Pfam" id="PF00593"/>
    </source>
</evidence>
<keyword evidence="12" id="KW-0675">Receptor</keyword>
<comment type="caution">
    <text evidence="12">The sequence shown here is derived from an EMBL/GenBank/DDBJ whole genome shotgun (WGS) entry which is preliminary data.</text>
</comment>